<keyword evidence="1" id="KW-0812">Transmembrane</keyword>
<organism evidence="2 3">
    <name type="scientific">Flagellimonas allohymeniacidonis</name>
    <dbReference type="NCBI Taxonomy" id="2517819"/>
    <lineage>
        <taxon>Bacteria</taxon>
        <taxon>Pseudomonadati</taxon>
        <taxon>Bacteroidota</taxon>
        <taxon>Flavobacteriia</taxon>
        <taxon>Flavobacteriales</taxon>
        <taxon>Flavobacteriaceae</taxon>
        <taxon>Flagellimonas</taxon>
    </lineage>
</organism>
<proteinExistence type="predicted"/>
<keyword evidence="3" id="KW-1185">Reference proteome</keyword>
<sequence length="115" mass="13043">MKERPVLILAIVLTLIVEVILMVLVYNKIGGERLPFQIGRFLFQLICIFLILTSKSNIALFLFAGYHLVSGLFGLYSSNSTEFLGQMLIGYHFIIGLIIYFHDWIESKMGVKNVG</sequence>
<keyword evidence="1" id="KW-0472">Membrane</keyword>
<keyword evidence="1" id="KW-1133">Transmembrane helix</keyword>
<evidence type="ECO:0000313" key="3">
    <source>
        <dbReference type="Proteomes" id="UP000291981"/>
    </source>
</evidence>
<dbReference type="EMBL" id="SGIU01000002">
    <property type="protein sequence ID" value="TAI47685.1"/>
    <property type="molecule type" value="Genomic_DNA"/>
</dbReference>
<gene>
    <name evidence="2" type="ORF">EW142_13565</name>
</gene>
<evidence type="ECO:0000313" key="2">
    <source>
        <dbReference type="EMBL" id="TAI47685.1"/>
    </source>
</evidence>
<name>A0A4Q8QBG1_9FLAO</name>
<accession>A0A4Q8QBG1</accession>
<evidence type="ECO:0000256" key="1">
    <source>
        <dbReference type="SAM" id="Phobius"/>
    </source>
</evidence>
<feature type="transmembrane region" description="Helical" evidence="1">
    <location>
        <begin position="83"/>
        <end position="102"/>
    </location>
</feature>
<reference evidence="2 3" key="1">
    <citation type="submission" date="2019-02" db="EMBL/GenBank/DDBJ databases">
        <title>Draft genome sequence of Muricauda sp. 176CP4-71.</title>
        <authorList>
            <person name="Park J.-S."/>
        </authorList>
    </citation>
    <scope>NUCLEOTIDE SEQUENCE [LARGE SCALE GENOMIC DNA]</scope>
    <source>
        <strain evidence="2 3">176CP4-71</strain>
    </source>
</reference>
<protein>
    <submittedName>
        <fullName evidence="2">Uncharacterized protein</fullName>
    </submittedName>
</protein>
<feature type="transmembrane region" description="Helical" evidence="1">
    <location>
        <begin position="6"/>
        <end position="29"/>
    </location>
</feature>
<dbReference type="OrthoDB" id="1448884at2"/>
<dbReference type="Proteomes" id="UP000291981">
    <property type="component" value="Unassembled WGS sequence"/>
</dbReference>
<dbReference type="AlphaFoldDB" id="A0A4Q8QBG1"/>
<feature type="transmembrane region" description="Helical" evidence="1">
    <location>
        <begin position="41"/>
        <end position="63"/>
    </location>
</feature>
<dbReference type="RefSeq" id="WP_130614709.1">
    <property type="nucleotide sequence ID" value="NZ_SGIU01000002.1"/>
</dbReference>
<comment type="caution">
    <text evidence="2">The sequence shown here is derived from an EMBL/GenBank/DDBJ whole genome shotgun (WGS) entry which is preliminary data.</text>
</comment>